<feature type="non-terminal residue" evidence="1">
    <location>
        <position position="143"/>
    </location>
</feature>
<dbReference type="Proteomes" id="UP000663836">
    <property type="component" value="Unassembled WGS sequence"/>
</dbReference>
<gene>
    <name evidence="1" type="ORF">JBS370_LOCUS41419</name>
</gene>
<organism evidence="1 2">
    <name type="scientific">Rotaria sordida</name>
    <dbReference type="NCBI Taxonomy" id="392033"/>
    <lineage>
        <taxon>Eukaryota</taxon>
        <taxon>Metazoa</taxon>
        <taxon>Spiralia</taxon>
        <taxon>Gnathifera</taxon>
        <taxon>Rotifera</taxon>
        <taxon>Eurotatoria</taxon>
        <taxon>Bdelloidea</taxon>
        <taxon>Philodinida</taxon>
        <taxon>Philodinidae</taxon>
        <taxon>Rotaria</taxon>
    </lineage>
</organism>
<proteinExistence type="predicted"/>
<reference evidence="1" key="1">
    <citation type="submission" date="2021-02" db="EMBL/GenBank/DDBJ databases">
        <authorList>
            <person name="Nowell W R."/>
        </authorList>
    </citation>
    <scope>NUCLEOTIDE SEQUENCE</scope>
</reference>
<dbReference type="PANTHER" id="PTHR46954">
    <property type="entry name" value="C2H2-TYPE DOMAIN-CONTAINING PROTEIN"/>
    <property type="match status" value="1"/>
</dbReference>
<evidence type="ECO:0000313" key="2">
    <source>
        <dbReference type="Proteomes" id="UP000663836"/>
    </source>
</evidence>
<name>A0A820JZB1_9BILA</name>
<feature type="non-terminal residue" evidence="1">
    <location>
        <position position="1"/>
    </location>
</feature>
<evidence type="ECO:0000313" key="1">
    <source>
        <dbReference type="EMBL" id="CAF4334494.1"/>
    </source>
</evidence>
<dbReference type="AlphaFoldDB" id="A0A820JZB1"/>
<accession>A0A820JZB1</accession>
<sequence length="143" mass="16123">IKFESIPDGNPRYAKTLAGGVNLFKKYQLDCLFVVSNSPGRSAFNMVERRMAPLSNQLAGLILPHDNFGTHLDNNGNTLDEQLEIRNFKRAGECLAEVWNELTIDSYPVACRYIEPIDTKDSSSLLNPSTLDLNWLQIHVRQS</sequence>
<protein>
    <submittedName>
        <fullName evidence="1">Uncharacterized protein</fullName>
    </submittedName>
</protein>
<dbReference type="PANTHER" id="PTHR46954:SF1">
    <property type="entry name" value="C2H2-TYPE DOMAIN-CONTAINING PROTEIN"/>
    <property type="match status" value="1"/>
</dbReference>
<comment type="caution">
    <text evidence="1">The sequence shown here is derived from an EMBL/GenBank/DDBJ whole genome shotgun (WGS) entry which is preliminary data.</text>
</comment>
<dbReference type="EMBL" id="CAJOBD010045548">
    <property type="protein sequence ID" value="CAF4334494.1"/>
    <property type="molecule type" value="Genomic_DNA"/>
</dbReference>